<sequence length="476" mass="52195">MYCGDETGSFIGEIGSHTCRFGYGGEDNPKYVAPSYVSDKKRMASSCLTARAASQDLESILRMPESLGNEPLLDPDAFLRQGDSVQDWDNLQVAWNEGMDTLRAKDTQKHTKGGTPYSTTVKKHKTIEGKCIHPILAIMPGFTHFEGYGPKYSASMKREQYAKYMEIVMEHLEATSLFLAPSPMLAAFSVGRQNALVVDVGAGGCRVTPVIDGHILQHSQRRNGRGGDWMGHVAWKAMLEQELPVIPRYKLRQKGCIAKSPSFHNWAVQDLMYELRTDPNVSVAPMDEAPSRTLFTNYDAAEAPTSPASGEEATPSTFELPDGTPIDLSTPFGKDVTRIPELLFSETMPFSSQSSSSSSSSELQTLSNAPLHHLIRESLLAVGDVDARKDLVGSICLSGASSVFPNMESRLSAELSALLPGFVKPKVVASRNSVERRYAPWIGASILTSLGSFQQLWMSRSEYFEYGAAMGVQRFP</sequence>
<evidence type="ECO:0008006" key="10">
    <source>
        <dbReference type="Google" id="ProtNLM"/>
    </source>
</evidence>
<evidence type="ECO:0000256" key="1">
    <source>
        <dbReference type="ARBA" id="ARBA00006752"/>
    </source>
</evidence>
<feature type="region of interest" description="Disordered" evidence="7">
    <location>
        <begin position="302"/>
        <end position="325"/>
    </location>
</feature>
<protein>
    <recommendedName>
        <fullName evidence="10">Actin-related protein 8</fullName>
    </recommendedName>
</protein>
<keyword evidence="4" id="KW-0067">ATP-binding</keyword>
<evidence type="ECO:0000256" key="6">
    <source>
        <dbReference type="RuleBase" id="RU000487"/>
    </source>
</evidence>
<dbReference type="PANTHER" id="PTHR11937">
    <property type="entry name" value="ACTIN"/>
    <property type="match status" value="1"/>
</dbReference>
<comment type="caution">
    <text evidence="8">The sequence shown here is derived from an EMBL/GenBank/DDBJ whole genome shotgun (WGS) entry which is preliminary data.</text>
</comment>
<keyword evidence="3" id="KW-0378">Hydrolase</keyword>
<keyword evidence="2" id="KW-0547">Nucleotide-binding</keyword>
<dbReference type="Pfam" id="PF00022">
    <property type="entry name" value="Actin"/>
    <property type="match status" value="1"/>
</dbReference>
<evidence type="ECO:0000256" key="5">
    <source>
        <dbReference type="ARBA" id="ARBA00049360"/>
    </source>
</evidence>
<dbReference type="GO" id="GO:0005524">
    <property type="term" value="F:ATP binding"/>
    <property type="evidence" value="ECO:0007669"/>
    <property type="project" value="UniProtKB-KW"/>
</dbReference>
<dbReference type="FunFam" id="3.30.420.40:FF:000058">
    <property type="entry name" value="Putative actin-related protein 5"/>
    <property type="match status" value="1"/>
</dbReference>
<accession>A0AAD2G0X7</accession>
<dbReference type="GO" id="GO:0016787">
    <property type="term" value="F:hydrolase activity"/>
    <property type="evidence" value="ECO:0007669"/>
    <property type="project" value="UniProtKB-KW"/>
</dbReference>
<dbReference type="InterPro" id="IPR043129">
    <property type="entry name" value="ATPase_NBD"/>
</dbReference>
<dbReference type="SUPFAM" id="SSF53067">
    <property type="entry name" value="Actin-like ATPase domain"/>
    <property type="match status" value="2"/>
</dbReference>
<comment type="catalytic activity">
    <reaction evidence="5">
        <text>ATP + H2O = ADP + phosphate + H(+)</text>
        <dbReference type="Rhea" id="RHEA:13065"/>
        <dbReference type="ChEBI" id="CHEBI:15377"/>
        <dbReference type="ChEBI" id="CHEBI:15378"/>
        <dbReference type="ChEBI" id="CHEBI:30616"/>
        <dbReference type="ChEBI" id="CHEBI:43474"/>
        <dbReference type="ChEBI" id="CHEBI:456216"/>
    </reaction>
</comment>
<evidence type="ECO:0000313" key="8">
    <source>
        <dbReference type="EMBL" id="CAJ1959401.1"/>
    </source>
</evidence>
<evidence type="ECO:0000313" key="9">
    <source>
        <dbReference type="Proteomes" id="UP001295423"/>
    </source>
</evidence>
<proteinExistence type="inferred from homology"/>
<organism evidence="8 9">
    <name type="scientific">Cylindrotheca closterium</name>
    <dbReference type="NCBI Taxonomy" id="2856"/>
    <lineage>
        <taxon>Eukaryota</taxon>
        <taxon>Sar</taxon>
        <taxon>Stramenopiles</taxon>
        <taxon>Ochrophyta</taxon>
        <taxon>Bacillariophyta</taxon>
        <taxon>Bacillariophyceae</taxon>
        <taxon>Bacillariophycidae</taxon>
        <taxon>Bacillariales</taxon>
        <taxon>Bacillariaceae</taxon>
        <taxon>Cylindrotheca</taxon>
    </lineage>
</organism>
<dbReference type="Proteomes" id="UP001295423">
    <property type="component" value="Unassembled WGS sequence"/>
</dbReference>
<dbReference type="SMART" id="SM00268">
    <property type="entry name" value="ACTIN"/>
    <property type="match status" value="1"/>
</dbReference>
<evidence type="ECO:0000256" key="7">
    <source>
        <dbReference type="SAM" id="MobiDB-lite"/>
    </source>
</evidence>
<evidence type="ECO:0000256" key="3">
    <source>
        <dbReference type="ARBA" id="ARBA00022801"/>
    </source>
</evidence>
<name>A0AAD2G0X7_9STRA</name>
<dbReference type="EMBL" id="CAKOGP040001992">
    <property type="protein sequence ID" value="CAJ1959401.1"/>
    <property type="molecule type" value="Genomic_DNA"/>
</dbReference>
<evidence type="ECO:0000256" key="2">
    <source>
        <dbReference type="ARBA" id="ARBA00022741"/>
    </source>
</evidence>
<dbReference type="AlphaFoldDB" id="A0AAD2G0X7"/>
<comment type="similarity">
    <text evidence="1 6">Belongs to the actin family.</text>
</comment>
<gene>
    <name evidence="8" type="ORF">CYCCA115_LOCUS17823</name>
</gene>
<reference evidence="8" key="1">
    <citation type="submission" date="2023-08" db="EMBL/GenBank/DDBJ databases">
        <authorList>
            <person name="Audoor S."/>
            <person name="Bilcke G."/>
        </authorList>
    </citation>
    <scope>NUCLEOTIDE SEQUENCE</scope>
</reference>
<evidence type="ECO:0000256" key="4">
    <source>
        <dbReference type="ARBA" id="ARBA00022840"/>
    </source>
</evidence>
<dbReference type="Gene3D" id="3.30.420.40">
    <property type="match status" value="4"/>
</dbReference>
<keyword evidence="9" id="KW-1185">Reference proteome</keyword>
<dbReference type="InterPro" id="IPR004000">
    <property type="entry name" value="Actin"/>
</dbReference>